<dbReference type="EMBL" id="CP023699">
    <property type="protein sequence ID" value="QEU96194.1"/>
    <property type="molecule type" value="Genomic_DNA"/>
</dbReference>
<reference evidence="3 4" key="1">
    <citation type="submission" date="2017-09" db="EMBL/GenBank/DDBJ databases">
        <authorList>
            <person name="Lee N."/>
            <person name="Cho B.-K."/>
        </authorList>
    </citation>
    <scope>NUCLEOTIDE SEQUENCE [LARGE SCALE GENOMIC DNA]</scope>
    <source>
        <strain evidence="3 4">ATCC 12853</strain>
    </source>
</reference>
<evidence type="ECO:0000313" key="3">
    <source>
        <dbReference type="EMBL" id="QEU96194.1"/>
    </source>
</evidence>
<dbReference type="SUPFAM" id="SSF50494">
    <property type="entry name" value="Trypsin-like serine proteases"/>
    <property type="match status" value="1"/>
</dbReference>
<keyword evidence="4" id="KW-1185">Reference proteome</keyword>
<gene>
    <name evidence="3" type="ORF">CP970_39410</name>
</gene>
<evidence type="ECO:0008006" key="5">
    <source>
        <dbReference type="Google" id="ProtNLM"/>
    </source>
</evidence>
<dbReference type="AlphaFoldDB" id="A0A5J6GP81"/>
<organism evidence="3 4">
    <name type="scientific">Streptomyces kanamyceticus</name>
    <dbReference type="NCBI Taxonomy" id="1967"/>
    <lineage>
        <taxon>Bacteria</taxon>
        <taxon>Bacillati</taxon>
        <taxon>Actinomycetota</taxon>
        <taxon>Actinomycetes</taxon>
        <taxon>Kitasatosporales</taxon>
        <taxon>Streptomycetaceae</taxon>
        <taxon>Streptomyces</taxon>
    </lineage>
</organism>
<keyword evidence="2" id="KW-0732">Signal</keyword>
<sequence>MKRRPFAYCLMTLALALVWSSPASGAPASRFNDPPPHRGGAEIRMTVLGGTYNCSSGFAVRRVEDGKRAMTTAGHCPLGLINVDTTSGQYPFGTFVRTFYDNVVDAALVAGTPQKPQLYAPTLWTDGGPQGSPVARRVLGKADGPVVDQKVCVSGKVTKLVCDIEVYNLTSGESCGEEPPHICTRGLVLAGKEGKNIVKAGDSGAPVFVPIDTEIDGHKVYGAMLVGMLVGGGPRVEHGPEDLVVFHPIKQIECSLNARVLTTAEAESGDTTPPPPRDDCAGTG</sequence>
<evidence type="ECO:0000256" key="1">
    <source>
        <dbReference type="SAM" id="MobiDB-lite"/>
    </source>
</evidence>
<dbReference type="OrthoDB" id="4086215at2"/>
<name>A0A5J6GP81_STRKN</name>
<dbReference type="Proteomes" id="UP000325529">
    <property type="component" value="Chromosome"/>
</dbReference>
<dbReference type="InterPro" id="IPR009003">
    <property type="entry name" value="Peptidase_S1_PA"/>
</dbReference>
<feature type="chain" id="PRO_5023816601" description="Serine protease" evidence="2">
    <location>
        <begin position="26"/>
        <end position="284"/>
    </location>
</feature>
<proteinExistence type="predicted"/>
<feature type="signal peptide" evidence="2">
    <location>
        <begin position="1"/>
        <end position="25"/>
    </location>
</feature>
<dbReference type="Gene3D" id="2.40.10.10">
    <property type="entry name" value="Trypsin-like serine proteases"/>
    <property type="match status" value="2"/>
</dbReference>
<evidence type="ECO:0000313" key="4">
    <source>
        <dbReference type="Proteomes" id="UP000325529"/>
    </source>
</evidence>
<dbReference type="KEGG" id="ska:CP970_39410"/>
<dbReference type="RefSeq" id="WP_150494559.1">
    <property type="nucleotide sequence ID" value="NZ_CP023699.1"/>
</dbReference>
<accession>A0A5J6GP81</accession>
<protein>
    <recommendedName>
        <fullName evidence="5">Serine protease</fullName>
    </recommendedName>
</protein>
<evidence type="ECO:0000256" key="2">
    <source>
        <dbReference type="SAM" id="SignalP"/>
    </source>
</evidence>
<dbReference type="InterPro" id="IPR043504">
    <property type="entry name" value="Peptidase_S1_PA_chymotrypsin"/>
</dbReference>
<feature type="region of interest" description="Disordered" evidence="1">
    <location>
        <begin position="264"/>
        <end position="284"/>
    </location>
</feature>